<evidence type="ECO:0000313" key="15">
    <source>
        <dbReference type="EMBL" id="MFD1800243.1"/>
    </source>
</evidence>
<dbReference type="InterPro" id="IPR050245">
    <property type="entry name" value="PrsA_foldase"/>
</dbReference>
<evidence type="ECO:0000256" key="10">
    <source>
        <dbReference type="ARBA" id="ARBA00023288"/>
    </source>
</evidence>
<gene>
    <name evidence="11" type="primary">prsA</name>
    <name evidence="15" type="ORF">ACFSBK_10340</name>
</gene>
<keyword evidence="8 11" id="KW-0564">Palmitate</keyword>
<dbReference type="InterPro" id="IPR023059">
    <property type="entry name" value="Foldase_PrsA"/>
</dbReference>
<evidence type="ECO:0000256" key="9">
    <source>
        <dbReference type="ARBA" id="ARBA00023235"/>
    </source>
</evidence>
<organism evidence="15 16">
    <name type="scientific">Carnobacterium antarcticum</name>
    <dbReference type="NCBI Taxonomy" id="2126436"/>
    <lineage>
        <taxon>Bacteria</taxon>
        <taxon>Bacillati</taxon>
        <taxon>Bacillota</taxon>
        <taxon>Bacilli</taxon>
        <taxon>Lactobacillales</taxon>
        <taxon>Carnobacteriaceae</taxon>
        <taxon>Carnobacterium</taxon>
    </lineage>
</organism>
<dbReference type="EC" id="5.2.1.8" evidence="11"/>
<comment type="catalytic activity">
    <reaction evidence="1 11">
        <text>[protein]-peptidylproline (omega=180) = [protein]-peptidylproline (omega=0)</text>
        <dbReference type="Rhea" id="RHEA:16237"/>
        <dbReference type="Rhea" id="RHEA-COMP:10747"/>
        <dbReference type="Rhea" id="RHEA-COMP:10748"/>
        <dbReference type="ChEBI" id="CHEBI:83833"/>
        <dbReference type="ChEBI" id="CHEBI:83834"/>
        <dbReference type="EC" id="5.2.1.8"/>
    </reaction>
</comment>
<dbReference type="Proteomes" id="UP001597285">
    <property type="component" value="Unassembled WGS sequence"/>
</dbReference>
<evidence type="ECO:0000256" key="5">
    <source>
        <dbReference type="ARBA" id="ARBA00022729"/>
    </source>
</evidence>
<evidence type="ECO:0000256" key="13">
    <source>
        <dbReference type="SAM" id="SignalP"/>
    </source>
</evidence>
<comment type="caution">
    <text evidence="15">The sequence shown here is derived from an EMBL/GenBank/DDBJ whole genome shotgun (WGS) entry which is preliminary data.</text>
</comment>
<evidence type="ECO:0000256" key="6">
    <source>
        <dbReference type="ARBA" id="ARBA00023110"/>
    </source>
</evidence>
<evidence type="ECO:0000256" key="4">
    <source>
        <dbReference type="ARBA" id="ARBA00022475"/>
    </source>
</evidence>
<comment type="similarity">
    <text evidence="3 11">Belongs to the PrsA family.</text>
</comment>
<dbReference type="PROSITE" id="PS51257">
    <property type="entry name" value="PROKAR_LIPOPROTEIN"/>
    <property type="match status" value="1"/>
</dbReference>
<dbReference type="RefSeq" id="WP_058920155.1">
    <property type="nucleotide sequence ID" value="NZ_JBHSQC010000006.1"/>
</dbReference>
<dbReference type="InterPro" id="IPR000297">
    <property type="entry name" value="PPIase_PpiC"/>
</dbReference>
<keyword evidence="7 11" id="KW-0472">Membrane</keyword>
<evidence type="ECO:0000256" key="1">
    <source>
        <dbReference type="ARBA" id="ARBA00000971"/>
    </source>
</evidence>
<evidence type="ECO:0000256" key="12">
    <source>
        <dbReference type="SAM" id="MobiDB-lite"/>
    </source>
</evidence>
<sequence>MKKLILTAATVLAGLAIAGCADNTVASTTAGKISQDELYEAMKTNVGSSTLQQLIIEDVLSEKYGKVVTDKKVSKEYKTQEESYGGADAFKYVLSSSGFTESSYKDTIRLNLLIEEAVKDNTEFTDEEIQTAYDAYTPPVTAAHILVEDEDQAKDLITQLNDGADFATLAKENSADTASAEKGGELTFSTGEMIPEFEEAAMKLKEGEMTTEPVQTTNGYHIIKMIEKPEKGTLKEERKNIEAQLLQAKLADSAAIQAILSSIMQDANVVINDEDLSTAMDSYLQTADSTTEDTSAEDSAATESAPADSSTEDSSTADSAATSESSAE</sequence>
<keyword evidence="4 11" id="KW-1003">Cell membrane</keyword>
<dbReference type="SUPFAM" id="SSF109998">
    <property type="entry name" value="Triger factor/SurA peptide-binding domain-like"/>
    <property type="match status" value="1"/>
</dbReference>
<evidence type="ECO:0000256" key="7">
    <source>
        <dbReference type="ARBA" id="ARBA00023136"/>
    </source>
</evidence>
<proteinExistence type="inferred from homology"/>
<evidence type="ECO:0000256" key="8">
    <source>
        <dbReference type="ARBA" id="ARBA00023139"/>
    </source>
</evidence>
<evidence type="ECO:0000256" key="11">
    <source>
        <dbReference type="HAMAP-Rule" id="MF_01145"/>
    </source>
</evidence>
<keyword evidence="10 11" id="KW-0449">Lipoprotein</keyword>
<dbReference type="SUPFAM" id="SSF54534">
    <property type="entry name" value="FKBP-like"/>
    <property type="match status" value="1"/>
</dbReference>
<feature type="chain" id="PRO_5045419083" description="Foldase protein PrsA" evidence="13">
    <location>
        <begin position="19"/>
        <end position="328"/>
    </location>
</feature>
<dbReference type="Gene3D" id="3.10.50.40">
    <property type="match status" value="1"/>
</dbReference>
<dbReference type="EMBL" id="JBHUFF010000018">
    <property type="protein sequence ID" value="MFD1800243.1"/>
    <property type="molecule type" value="Genomic_DNA"/>
</dbReference>
<keyword evidence="5 11" id="KW-0732">Signal</keyword>
<dbReference type="InterPro" id="IPR027304">
    <property type="entry name" value="Trigger_fact/SurA_dom_sf"/>
</dbReference>
<dbReference type="HAMAP" id="MF_01145">
    <property type="entry name" value="Foldase_PrsA"/>
    <property type="match status" value="1"/>
</dbReference>
<dbReference type="PANTHER" id="PTHR47245">
    <property type="entry name" value="PEPTIDYLPROLYL ISOMERASE"/>
    <property type="match status" value="1"/>
</dbReference>
<dbReference type="PANTHER" id="PTHR47245:SF1">
    <property type="entry name" value="FOLDASE PROTEIN PRSA"/>
    <property type="match status" value="1"/>
</dbReference>
<evidence type="ECO:0000259" key="14">
    <source>
        <dbReference type="PROSITE" id="PS50198"/>
    </source>
</evidence>
<feature type="domain" description="PpiC" evidence="14">
    <location>
        <begin position="137"/>
        <end position="227"/>
    </location>
</feature>
<feature type="region of interest" description="Disordered" evidence="12">
    <location>
        <begin position="284"/>
        <end position="328"/>
    </location>
</feature>
<evidence type="ECO:0000256" key="2">
    <source>
        <dbReference type="ARBA" id="ARBA00004193"/>
    </source>
</evidence>
<evidence type="ECO:0000313" key="16">
    <source>
        <dbReference type="Proteomes" id="UP001597285"/>
    </source>
</evidence>
<accession>A0ABW4NQ28</accession>
<comment type="subcellular location">
    <subcellularLocation>
        <location evidence="2 11">Cell membrane</location>
        <topology evidence="2 11">Lipid-anchor</topology>
    </subcellularLocation>
</comment>
<dbReference type="GO" id="GO:0003755">
    <property type="term" value="F:peptidyl-prolyl cis-trans isomerase activity"/>
    <property type="evidence" value="ECO:0007669"/>
    <property type="project" value="UniProtKB-EC"/>
</dbReference>
<keyword evidence="9 11" id="KW-0413">Isomerase</keyword>
<feature type="compositionally biased region" description="Low complexity" evidence="12">
    <location>
        <begin position="297"/>
        <end position="328"/>
    </location>
</feature>
<comment type="function">
    <text evidence="11">Plays a major role in protein secretion by helping the post-translocational extracellular folding of several secreted proteins.</text>
</comment>
<dbReference type="PROSITE" id="PS50198">
    <property type="entry name" value="PPIC_PPIASE_2"/>
    <property type="match status" value="1"/>
</dbReference>
<dbReference type="InterPro" id="IPR046357">
    <property type="entry name" value="PPIase_dom_sf"/>
</dbReference>
<keyword evidence="6 11" id="KW-0697">Rotamase</keyword>
<name>A0ABW4NQ28_9LACT</name>
<dbReference type="Pfam" id="PF00639">
    <property type="entry name" value="Rotamase"/>
    <property type="match status" value="1"/>
</dbReference>
<keyword evidence="16" id="KW-1185">Reference proteome</keyword>
<protein>
    <recommendedName>
        <fullName evidence="11">Foldase protein PrsA</fullName>
        <ecNumber evidence="11">5.2.1.8</ecNumber>
    </recommendedName>
</protein>
<reference evidence="16" key="1">
    <citation type="journal article" date="2019" name="Int. J. Syst. Evol. Microbiol.">
        <title>The Global Catalogue of Microorganisms (GCM) 10K type strain sequencing project: providing services to taxonomists for standard genome sequencing and annotation.</title>
        <authorList>
            <consortium name="The Broad Institute Genomics Platform"/>
            <consortium name="The Broad Institute Genome Sequencing Center for Infectious Disease"/>
            <person name="Wu L."/>
            <person name="Ma J."/>
        </authorList>
    </citation>
    <scope>NUCLEOTIDE SEQUENCE [LARGE SCALE GENOMIC DNA]</scope>
    <source>
        <strain evidence="16">KCTC 42143</strain>
    </source>
</reference>
<feature type="signal peptide" evidence="13">
    <location>
        <begin position="1"/>
        <end position="18"/>
    </location>
</feature>
<evidence type="ECO:0000256" key="3">
    <source>
        <dbReference type="ARBA" id="ARBA00006071"/>
    </source>
</evidence>